<dbReference type="AlphaFoldDB" id="A0A0U1KUE9"/>
<organism evidence="2 3">
    <name type="scientific">Sporomusa ovata</name>
    <dbReference type="NCBI Taxonomy" id="2378"/>
    <lineage>
        <taxon>Bacteria</taxon>
        <taxon>Bacillati</taxon>
        <taxon>Bacillota</taxon>
        <taxon>Negativicutes</taxon>
        <taxon>Selenomonadales</taxon>
        <taxon>Sporomusaceae</taxon>
        <taxon>Sporomusa</taxon>
    </lineage>
</organism>
<evidence type="ECO:0000259" key="1">
    <source>
        <dbReference type="Pfam" id="PF13274"/>
    </source>
</evidence>
<accession>A0A0U1KUE9</accession>
<gene>
    <name evidence="2" type="ORF">SpAn4DRAFT_2034</name>
</gene>
<keyword evidence="3" id="KW-1185">Reference proteome</keyword>
<evidence type="ECO:0000313" key="3">
    <source>
        <dbReference type="Proteomes" id="UP000049855"/>
    </source>
</evidence>
<dbReference type="InterPro" id="IPR025272">
    <property type="entry name" value="SocA_Panacea"/>
</dbReference>
<proteinExistence type="predicted"/>
<evidence type="ECO:0000313" key="2">
    <source>
        <dbReference type="EMBL" id="CQR71056.1"/>
    </source>
</evidence>
<sequence>MKTYCPECDTDREIELLEREVESTIDNLTFKYLAKIPFCKSCGNEVYIAEISDQNLKLANDKYRELLGLIKVAEIEELLETYEIGKKPLASLLGWGEATIIRYLGGFTPRKIYSDQLKEMKDPNKMLELFERNKRNLSEVAQRKLFNRINQLIDDFREVEDHGVIHVAKYFLSKLDTEAEEVITPLKLQKIIYYAQAWFLALKDRTFFQEDFQAWVHGPVIPNLYYQYKKHGYSSIPKVENFDDGIFDEDQLSILEMVKFAYVRYDAKYLEELTHRERPWKEARGECKVDEICNRVIEKESIKSYFKEVKDTFNIQNKYDLKNYIATL</sequence>
<reference evidence="3" key="1">
    <citation type="submission" date="2015-03" db="EMBL/GenBank/DDBJ databases">
        <authorList>
            <person name="Nijsse Bart"/>
        </authorList>
    </citation>
    <scope>NUCLEOTIDE SEQUENCE [LARGE SCALE GENOMIC DNA]</scope>
</reference>
<dbReference type="Pfam" id="PF13274">
    <property type="entry name" value="SocA_Panacea"/>
    <property type="match status" value="1"/>
</dbReference>
<feature type="domain" description="Antitoxin SocA-like Panacea" evidence="1">
    <location>
        <begin position="188"/>
        <end position="281"/>
    </location>
</feature>
<name>A0A0U1KUE9_9FIRM</name>
<dbReference type="Proteomes" id="UP000049855">
    <property type="component" value="Unassembled WGS sequence"/>
</dbReference>
<protein>
    <submittedName>
        <fullName evidence="2">Putative prophage protein (Ps3)</fullName>
    </submittedName>
</protein>
<dbReference type="RefSeq" id="WP_021169762.1">
    <property type="nucleotide sequence ID" value="NZ_CTRP01000003.1"/>
</dbReference>
<dbReference type="EMBL" id="CTRP01000003">
    <property type="protein sequence ID" value="CQR71056.1"/>
    <property type="molecule type" value="Genomic_DNA"/>
</dbReference>